<sequence>MFTPQLTTLLALAAAAVALPAIPAGHSTMAMRLGMDCNNPVQGLSRDDCNYLRDIGFAGFGQNPTGNSNIWIGGNGPNVFTFTNKANADVTLIMWDQSLEYASSFVAAHAPKITYSIPRGGQVKLSLQNGVSGAYSAIYRGQTKLSQWGQVGNTWGEFTTGDWATINISREINMAGNTFVAKVSTGCVADMNRCSFVCKNNANTCGDKGTYDLIGCAGQPNGASGLDWLGQPAGGCQGWSNGSGRIDAEFL</sequence>
<dbReference type="Proteomes" id="UP001301769">
    <property type="component" value="Unassembled WGS sequence"/>
</dbReference>
<keyword evidence="3" id="KW-1185">Reference proteome</keyword>
<dbReference type="AlphaFoldDB" id="A0AAN6Y467"/>
<feature type="signal peptide" evidence="1">
    <location>
        <begin position="1"/>
        <end position="18"/>
    </location>
</feature>
<accession>A0AAN6Y467</accession>
<comment type="caution">
    <text evidence="2">The sequence shown here is derived from an EMBL/GenBank/DDBJ whole genome shotgun (WGS) entry which is preliminary data.</text>
</comment>
<keyword evidence="1" id="KW-0732">Signal</keyword>
<protein>
    <submittedName>
        <fullName evidence="2">Uncharacterized protein</fullName>
    </submittedName>
</protein>
<reference evidence="2" key="2">
    <citation type="submission" date="2023-05" db="EMBL/GenBank/DDBJ databases">
        <authorList>
            <consortium name="Lawrence Berkeley National Laboratory"/>
            <person name="Steindorff A."/>
            <person name="Hensen N."/>
            <person name="Bonometti L."/>
            <person name="Westerberg I."/>
            <person name="Brannstrom I.O."/>
            <person name="Guillou S."/>
            <person name="Cros-Aarteil S."/>
            <person name="Calhoun S."/>
            <person name="Haridas S."/>
            <person name="Kuo A."/>
            <person name="Mondo S."/>
            <person name="Pangilinan J."/>
            <person name="Riley R."/>
            <person name="Labutti K."/>
            <person name="Andreopoulos B."/>
            <person name="Lipzen A."/>
            <person name="Chen C."/>
            <person name="Yanf M."/>
            <person name="Daum C."/>
            <person name="Ng V."/>
            <person name="Clum A."/>
            <person name="Ohm R."/>
            <person name="Martin F."/>
            <person name="Silar P."/>
            <person name="Natvig D."/>
            <person name="Lalanne C."/>
            <person name="Gautier V."/>
            <person name="Ament-Velasquez S.L."/>
            <person name="Kruys A."/>
            <person name="Hutchinson M.I."/>
            <person name="Powell A.J."/>
            <person name="Barry K."/>
            <person name="Miller A.N."/>
            <person name="Grigoriev I.V."/>
            <person name="Debuchy R."/>
            <person name="Gladieux P."/>
            <person name="Thoren M.H."/>
            <person name="Johannesson H."/>
        </authorList>
    </citation>
    <scope>NUCLEOTIDE SEQUENCE</scope>
    <source>
        <strain evidence="2">PSN293</strain>
    </source>
</reference>
<gene>
    <name evidence="2" type="ORF">QBC37DRAFT_466771</name>
</gene>
<organism evidence="2 3">
    <name type="scientific">Rhypophila decipiens</name>
    <dbReference type="NCBI Taxonomy" id="261697"/>
    <lineage>
        <taxon>Eukaryota</taxon>
        <taxon>Fungi</taxon>
        <taxon>Dikarya</taxon>
        <taxon>Ascomycota</taxon>
        <taxon>Pezizomycotina</taxon>
        <taxon>Sordariomycetes</taxon>
        <taxon>Sordariomycetidae</taxon>
        <taxon>Sordariales</taxon>
        <taxon>Naviculisporaceae</taxon>
        <taxon>Rhypophila</taxon>
    </lineage>
</organism>
<name>A0AAN6Y467_9PEZI</name>
<feature type="chain" id="PRO_5043017779" evidence="1">
    <location>
        <begin position="19"/>
        <end position="251"/>
    </location>
</feature>
<dbReference type="EMBL" id="MU858138">
    <property type="protein sequence ID" value="KAK4211901.1"/>
    <property type="molecule type" value="Genomic_DNA"/>
</dbReference>
<proteinExistence type="predicted"/>
<evidence type="ECO:0000313" key="3">
    <source>
        <dbReference type="Proteomes" id="UP001301769"/>
    </source>
</evidence>
<reference evidence="2" key="1">
    <citation type="journal article" date="2023" name="Mol. Phylogenet. Evol.">
        <title>Genome-scale phylogeny and comparative genomics of the fungal order Sordariales.</title>
        <authorList>
            <person name="Hensen N."/>
            <person name="Bonometti L."/>
            <person name="Westerberg I."/>
            <person name="Brannstrom I.O."/>
            <person name="Guillou S."/>
            <person name="Cros-Aarteil S."/>
            <person name="Calhoun S."/>
            <person name="Haridas S."/>
            <person name="Kuo A."/>
            <person name="Mondo S."/>
            <person name="Pangilinan J."/>
            <person name="Riley R."/>
            <person name="LaButti K."/>
            <person name="Andreopoulos B."/>
            <person name="Lipzen A."/>
            <person name="Chen C."/>
            <person name="Yan M."/>
            <person name="Daum C."/>
            <person name="Ng V."/>
            <person name="Clum A."/>
            <person name="Steindorff A."/>
            <person name="Ohm R.A."/>
            <person name="Martin F."/>
            <person name="Silar P."/>
            <person name="Natvig D.O."/>
            <person name="Lalanne C."/>
            <person name="Gautier V."/>
            <person name="Ament-Velasquez S.L."/>
            <person name="Kruys A."/>
            <person name="Hutchinson M.I."/>
            <person name="Powell A.J."/>
            <person name="Barry K."/>
            <person name="Miller A.N."/>
            <person name="Grigoriev I.V."/>
            <person name="Debuchy R."/>
            <person name="Gladieux P."/>
            <person name="Hiltunen Thoren M."/>
            <person name="Johannesson H."/>
        </authorList>
    </citation>
    <scope>NUCLEOTIDE SEQUENCE</scope>
    <source>
        <strain evidence="2">PSN293</strain>
    </source>
</reference>
<evidence type="ECO:0000256" key="1">
    <source>
        <dbReference type="SAM" id="SignalP"/>
    </source>
</evidence>
<evidence type="ECO:0000313" key="2">
    <source>
        <dbReference type="EMBL" id="KAK4211901.1"/>
    </source>
</evidence>